<dbReference type="Proteomes" id="UP000256805">
    <property type="component" value="Unassembled WGS sequence"/>
</dbReference>
<gene>
    <name evidence="1" type="ORF">CBM2634_B120010</name>
</gene>
<accession>A0A375J6L1</accession>
<proteinExistence type="predicted"/>
<protein>
    <submittedName>
        <fullName evidence="1">Uncharacterized protein</fullName>
    </submittedName>
</protein>
<reference evidence="1 2" key="1">
    <citation type="submission" date="2018-01" db="EMBL/GenBank/DDBJ databases">
        <authorList>
            <person name="Gaut B.S."/>
            <person name="Morton B.R."/>
            <person name="Clegg M.T."/>
            <person name="Duvall M.R."/>
        </authorList>
    </citation>
    <scope>NUCLEOTIDE SEQUENCE [LARGE SCALE GENOMIC DNA]</scope>
    <source>
        <strain evidence="1">Cupriavidus taiwanensis cmp 52</strain>
    </source>
</reference>
<evidence type="ECO:0000313" key="2">
    <source>
        <dbReference type="Proteomes" id="UP000256805"/>
    </source>
</evidence>
<dbReference type="AlphaFoldDB" id="A0A375J6L1"/>
<sequence>MLQPEEDFLAFVFVWNKRGGVRAISGTHDVIITFELPPWSTDGTDVSASGGNPRPQL</sequence>
<evidence type="ECO:0000313" key="1">
    <source>
        <dbReference type="EMBL" id="SPR99800.1"/>
    </source>
</evidence>
<name>A0A375J6L1_9BURK</name>
<dbReference type="EMBL" id="OVTA01000035">
    <property type="protein sequence ID" value="SPR99800.1"/>
    <property type="molecule type" value="Genomic_DNA"/>
</dbReference>
<organism evidence="1 2">
    <name type="scientific">Cupriavidus taiwanensis</name>
    <dbReference type="NCBI Taxonomy" id="164546"/>
    <lineage>
        <taxon>Bacteria</taxon>
        <taxon>Pseudomonadati</taxon>
        <taxon>Pseudomonadota</taxon>
        <taxon>Betaproteobacteria</taxon>
        <taxon>Burkholderiales</taxon>
        <taxon>Burkholderiaceae</taxon>
        <taxon>Cupriavidus</taxon>
    </lineage>
</organism>